<dbReference type="OrthoDB" id="5288586at2759"/>
<accession>A0A8E2DJ08</accession>
<dbReference type="Proteomes" id="UP000250043">
    <property type="component" value="Unassembled WGS sequence"/>
</dbReference>
<keyword evidence="2" id="KW-1133">Transmembrane helix</keyword>
<feature type="transmembrane region" description="Helical" evidence="2">
    <location>
        <begin position="252"/>
        <end position="269"/>
    </location>
</feature>
<gene>
    <name evidence="3" type="ORF">OBBRIDRAFT_795162</name>
</gene>
<evidence type="ECO:0000256" key="2">
    <source>
        <dbReference type="SAM" id="Phobius"/>
    </source>
</evidence>
<proteinExistence type="predicted"/>
<reference evidence="3 4" key="1">
    <citation type="submission" date="2016-07" db="EMBL/GenBank/DDBJ databases">
        <title>Draft genome of the white-rot fungus Obba rivulosa 3A-2.</title>
        <authorList>
            <consortium name="DOE Joint Genome Institute"/>
            <person name="Miettinen O."/>
            <person name="Riley R."/>
            <person name="Acob R."/>
            <person name="Barry K."/>
            <person name="Cullen D."/>
            <person name="De Vries R."/>
            <person name="Hainaut M."/>
            <person name="Hatakka A."/>
            <person name="Henrissat B."/>
            <person name="Hilden K."/>
            <person name="Kuo R."/>
            <person name="Labutti K."/>
            <person name="Lipzen A."/>
            <person name="Makela M.R."/>
            <person name="Sandor L."/>
            <person name="Spatafora J.W."/>
            <person name="Grigoriev I.V."/>
            <person name="Hibbett D.S."/>
        </authorList>
    </citation>
    <scope>NUCLEOTIDE SEQUENCE [LARGE SCALE GENOMIC DNA]</scope>
    <source>
        <strain evidence="3 4">3A-2</strain>
    </source>
</reference>
<dbReference type="Pfam" id="PF06912">
    <property type="entry name" value="DUF1275"/>
    <property type="match status" value="1"/>
</dbReference>
<dbReference type="EMBL" id="KV722450">
    <property type="protein sequence ID" value="OCH88541.1"/>
    <property type="molecule type" value="Genomic_DNA"/>
</dbReference>
<evidence type="ECO:0000313" key="3">
    <source>
        <dbReference type="EMBL" id="OCH88541.1"/>
    </source>
</evidence>
<evidence type="ECO:0000256" key="1">
    <source>
        <dbReference type="SAM" id="MobiDB-lite"/>
    </source>
</evidence>
<keyword evidence="2" id="KW-0472">Membrane</keyword>
<dbReference type="AlphaFoldDB" id="A0A8E2DJ08"/>
<keyword evidence="4" id="KW-1185">Reference proteome</keyword>
<evidence type="ECO:0000313" key="4">
    <source>
        <dbReference type="Proteomes" id="UP000250043"/>
    </source>
</evidence>
<protein>
    <recommendedName>
        <fullName evidence="5">DUF1275 domain protein</fullName>
    </recommendedName>
</protein>
<dbReference type="PANTHER" id="PTHR37488">
    <property type="entry name" value="DUF1275 DOMAIN-CONTAINING PROTEIN"/>
    <property type="match status" value="1"/>
</dbReference>
<feature type="transmembrane region" description="Helical" evidence="2">
    <location>
        <begin position="152"/>
        <end position="173"/>
    </location>
</feature>
<feature type="transmembrane region" description="Helical" evidence="2">
    <location>
        <begin position="275"/>
        <end position="295"/>
    </location>
</feature>
<feature type="transmembrane region" description="Helical" evidence="2">
    <location>
        <begin position="188"/>
        <end position="207"/>
    </location>
</feature>
<organism evidence="3 4">
    <name type="scientific">Obba rivulosa</name>
    <dbReference type="NCBI Taxonomy" id="1052685"/>
    <lineage>
        <taxon>Eukaryota</taxon>
        <taxon>Fungi</taxon>
        <taxon>Dikarya</taxon>
        <taxon>Basidiomycota</taxon>
        <taxon>Agaricomycotina</taxon>
        <taxon>Agaricomycetes</taxon>
        <taxon>Polyporales</taxon>
        <taxon>Gelatoporiaceae</taxon>
        <taxon>Obba</taxon>
    </lineage>
</organism>
<evidence type="ECO:0008006" key="5">
    <source>
        <dbReference type="Google" id="ProtNLM"/>
    </source>
</evidence>
<feature type="transmembrane region" description="Helical" evidence="2">
    <location>
        <begin position="68"/>
        <end position="92"/>
    </location>
</feature>
<name>A0A8E2DJ08_9APHY</name>
<feature type="region of interest" description="Disordered" evidence="1">
    <location>
        <begin position="1"/>
        <end position="33"/>
    </location>
</feature>
<dbReference type="InterPro" id="IPR010699">
    <property type="entry name" value="DUF1275"/>
</dbReference>
<dbReference type="PANTHER" id="PTHR37488:SF2">
    <property type="entry name" value="DUF1275 DOMAIN-CONTAINING PROTEIN"/>
    <property type="match status" value="1"/>
</dbReference>
<sequence>MATTTPGPDYAEQKAEASAQRDGLPRPVSSDTQSTALDTVRLWFSPTTVFTKAHVMGDVDPVQSTLPLSAYCFMTGFIDSISFSAVFVWCAFQTGNSVQLALALARLFEGPAGHRDTSFHIADKQALTSVLTFIAGAFIGRIGDRMGPKSRAWLFLGTMIQALFTMAAALAAWKSGQGSVADNRGDPAWTNALTFVALGFMSASMGLQGIMGKRVNTQFATTIVLTTVWCELMADPKLFRLNHRVISRDHKVIGILALFVGGFVGRALIDAIGSPGTLGIGCGMRVLIAAWWLVVPGKAGEKKKQVDV</sequence>
<keyword evidence="2" id="KW-0812">Transmembrane</keyword>